<organism evidence="1 2">
    <name type="scientific">Pedobacter riviphilus</name>
    <dbReference type="NCBI Taxonomy" id="2766984"/>
    <lineage>
        <taxon>Bacteria</taxon>
        <taxon>Pseudomonadati</taxon>
        <taxon>Bacteroidota</taxon>
        <taxon>Sphingobacteriia</taxon>
        <taxon>Sphingobacteriales</taxon>
        <taxon>Sphingobacteriaceae</taxon>
        <taxon>Pedobacter</taxon>
    </lineage>
</organism>
<reference evidence="1 2" key="1">
    <citation type="submission" date="2020-09" db="EMBL/GenBank/DDBJ databases">
        <title>Pedobacter sp. SW-16 isolated from soil near Yeocheon.</title>
        <authorList>
            <person name="Im H.S."/>
            <person name="Joung Y."/>
            <person name="Lee S.-S."/>
        </authorList>
    </citation>
    <scope>NUCLEOTIDE SEQUENCE [LARGE SCALE GENOMIC DNA]</scope>
    <source>
        <strain evidence="1 2">SW-16</strain>
    </source>
</reference>
<accession>A0ABX6TJU0</accession>
<evidence type="ECO:0000313" key="1">
    <source>
        <dbReference type="EMBL" id="QNR85166.1"/>
    </source>
</evidence>
<protein>
    <submittedName>
        <fullName evidence="1">Uncharacterized protein</fullName>
    </submittedName>
</protein>
<evidence type="ECO:0000313" key="2">
    <source>
        <dbReference type="Proteomes" id="UP000516439"/>
    </source>
</evidence>
<dbReference type="EMBL" id="CP061171">
    <property type="protein sequence ID" value="QNR85166.1"/>
    <property type="molecule type" value="Genomic_DNA"/>
</dbReference>
<sequence length="48" mass="5444">MRGLNTDGVHRKITNYGSKITWTGNADYKNIDPKMQLDETTNIIASFN</sequence>
<name>A0ABX6TJU0_9SPHI</name>
<gene>
    <name evidence="1" type="ORF">H9N25_01270</name>
</gene>
<proteinExistence type="predicted"/>
<dbReference type="Proteomes" id="UP000516439">
    <property type="component" value="Chromosome"/>
</dbReference>
<dbReference type="RefSeq" id="WP_190327683.1">
    <property type="nucleotide sequence ID" value="NZ_CP061171.1"/>
</dbReference>
<keyword evidence="2" id="KW-1185">Reference proteome</keyword>